<protein>
    <submittedName>
        <fullName evidence="1">Uncharacterized protein</fullName>
    </submittedName>
</protein>
<name>A0A420ITP0_9PEZI</name>
<proteinExistence type="predicted"/>
<accession>A0A420ITP0</accession>
<gene>
    <name evidence="1" type="ORF">GcC1_060037</name>
</gene>
<evidence type="ECO:0000313" key="2">
    <source>
        <dbReference type="Proteomes" id="UP000285405"/>
    </source>
</evidence>
<reference evidence="1 2" key="1">
    <citation type="journal article" date="2018" name="BMC Genomics">
        <title>Comparative genome analyses reveal sequence features reflecting distinct modes of host-adaptation between dicot and monocot powdery mildew.</title>
        <authorList>
            <person name="Wu Y."/>
            <person name="Ma X."/>
            <person name="Pan Z."/>
            <person name="Kale S.D."/>
            <person name="Song Y."/>
            <person name="King H."/>
            <person name="Zhang Q."/>
            <person name="Presley C."/>
            <person name="Deng X."/>
            <person name="Wei C.I."/>
            <person name="Xiao S."/>
        </authorList>
    </citation>
    <scope>NUCLEOTIDE SEQUENCE [LARGE SCALE GENOMIC DNA]</scope>
    <source>
        <strain evidence="1">UCSC1</strain>
    </source>
</reference>
<dbReference type="AlphaFoldDB" id="A0A420ITP0"/>
<dbReference type="Proteomes" id="UP000285405">
    <property type="component" value="Unassembled WGS sequence"/>
</dbReference>
<comment type="caution">
    <text evidence="1">The sequence shown here is derived from an EMBL/GenBank/DDBJ whole genome shotgun (WGS) entry which is preliminary data.</text>
</comment>
<organism evidence="1 2">
    <name type="scientific">Golovinomyces cichoracearum</name>
    <dbReference type="NCBI Taxonomy" id="62708"/>
    <lineage>
        <taxon>Eukaryota</taxon>
        <taxon>Fungi</taxon>
        <taxon>Dikarya</taxon>
        <taxon>Ascomycota</taxon>
        <taxon>Pezizomycotina</taxon>
        <taxon>Leotiomycetes</taxon>
        <taxon>Erysiphales</taxon>
        <taxon>Erysiphaceae</taxon>
        <taxon>Golovinomyces</taxon>
    </lineage>
</organism>
<dbReference type="EMBL" id="MCBR01006011">
    <property type="protein sequence ID" value="RKF77894.1"/>
    <property type="molecule type" value="Genomic_DNA"/>
</dbReference>
<evidence type="ECO:0000313" key="1">
    <source>
        <dbReference type="EMBL" id="RKF77894.1"/>
    </source>
</evidence>
<sequence length="71" mass="8436">MDLSLRQQEDSHITQIEVLRFNFFNQVYDVKNNRPTVKRLRELELFDCPEILGQTADSMLFESGKRVICQM</sequence>